<evidence type="ECO:0000313" key="2">
    <source>
        <dbReference type="Proteomes" id="UP000281406"/>
    </source>
</evidence>
<comment type="caution">
    <text evidence="1">The sequence shown here is derived from an EMBL/GenBank/DDBJ whole genome shotgun (WGS) entry which is preliminary data.</text>
</comment>
<gene>
    <name evidence="1" type="ORF">DPX16_1711</name>
</gene>
<protein>
    <submittedName>
        <fullName evidence="1">Zinc finger MYM-type protein 1</fullName>
    </submittedName>
</protein>
<dbReference type="Proteomes" id="UP000281406">
    <property type="component" value="Unassembled WGS sequence"/>
</dbReference>
<accession>A0A3N0YUY7</accession>
<dbReference type="OrthoDB" id="1739706at2759"/>
<sequence>MSSDTQNELLEAAASLLLRKIKAELNETPDTYFALIADEYKDESKQELIAVCIRYVHRGMLKERAVGFVATVDMTAAGISKKILEVIEPLQLDPSLCVGFSFDGASVMSGNKGGVHVLLKRTFPHAVDNSQCDFEKVLKLTDELMTKHEIKNLDVTISRQRKLPARLCDSVVVSNISRNYVRNDDDLRRLWNEILDRQLTELRSRFHDDQYGIMKAAAA</sequence>
<dbReference type="PANTHER" id="PTHR45749:SF37">
    <property type="entry name" value="OS05G0311600 PROTEIN"/>
    <property type="match status" value="1"/>
</dbReference>
<organism evidence="1 2">
    <name type="scientific">Anabarilius grahami</name>
    <name type="common">Kanglang fish</name>
    <name type="synonym">Barilius grahami</name>
    <dbReference type="NCBI Taxonomy" id="495550"/>
    <lineage>
        <taxon>Eukaryota</taxon>
        <taxon>Metazoa</taxon>
        <taxon>Chordata</taxon>
        <taxon>Craniata</taxon>
        <taxon>Vertebrata</taxon>
        <taxon>Euteleostomi</taxon>
        <taxon>Actinopterygii</taxon>
        <taxon>Neopterygii</taxon>
        <taxon>Teleostei</taxon>
        <taxon>Ostariophysi</taxon>
        <taxon>Cypriniformes</taxon>
        <taxon>Xenocyprididae</taxon>
        <taxon>Xenocypridinae</taxon>
        <taxon>Xenocypridinae incertae sedis</taxon>
        <taxon>Anabarilius</taxon>
    </lineage>
</organism>
<evidence type="ECO:0000313" key="1">
    <source>
        <dbReference type="EMBL" id="ROL50002.1"/>
    </source>
</evidence>
<keyword evidence="2" id="KW-1185">Reference proteome</keyword>
<proteinExistence type="predicted"/>
<dbReference type="EMBL" id="RJVU01023556">
    <property type="protein sequence ID" value="ROL50002.1"/>
    <property type="molecule type" value="Genomic_DNA"/>
</dbReference>
<dbReference type="PANTHER" id="PTHR45749">
    <property type="match status" value="1"/>
</dbReference>
<dbReference type="AlphaFoldDB" id="A0A3N0YUY7"/>
<name>A0A3N0YUY7_ANAGA</name>
<reference evidence="1 2" key="1">
    <citation type="submission" date="2018-10" db="EMBL/GenBank/DDBJ databases">
        <title>Genome assembly for a Yunnan-Guizhou Plateau 3E fish, Anabarilius grahami (Regan), and its evolutionary and genetic applications.</title>
        <authorList>
            <person name="Jiang W."/>
        </authorList>
    </citation>
    <scope>NUCLEOTIDE SEQUENCE [LARGE SCALE GENOMIC DNA]</scope>
    <source>
        <strain evidence="1">AG-KIZ</strain>
        <tissue evidence="1">Muscle</tissue>
    </source>
</reference>